<dbReference type="Pfam" id="PF00689">
    <property type="entry name" value="Cation_ATPase_C"/>
    <property type="match status" value="1"/>
</dbReference>
<evidence type="ECO:0000259" key="10">
    <source>
        <dbReference type="Pfam" id="PF00689"/>
    </source>
</evidence>
<dbReference type="GO" id="GO:0015444">
    <property type="term" value="F:P-type magnesium transporter activity"/>
    <property type="evidence" value="ECO:0007669"/>
    <property type="project" value="InterPro"/>
</dbReference>
<dbReference type="FunFam" id="3.40.50.1000:FF:000006">
    <property type="entry name" value="Plasma membrane ATPase"/>
    <property type="match status" value="1"/>
</dbReference>
<dbReference type="Gene3D" id="1.20.1110.10">
    <property type="entry name" value="Calcium-transporting ATPase, transmembrane domain"/>
    <property type="match status" value="1"/>
</dbReference>
<evidence type="ECO:0000256" key="1">
    <source>
        <dbReference type="ARBA" id="ARBA00004651"/>
    </source>
</evidence>
<evidence type="ECO:0000256" key="4">
    <source>
        <dbReference type="ARBA" id="ARBA00022692"/>
    </source>
</evidence>
<dbReference type="InterPro" id="IPR023299">
    <property type="entry name" value="ATPase_P-typ_cyto_dom_N"/>
</dbReference>
<feature type="transmembrane region" description="Helical" evidence="9">
    <location>
        <begin position="313"/>
        <end position="336"/>
    </location>
</feature>
<accession>W1F6H0</accession>
<dbReference type="GO" id="GO:0016887">
    <property type="term" value="F:ATP hydrolysis activity"/>
    <property type="evidence" value="ECO:0007669"/>
    <property type="project" value="InterPro"/>
</dbReference>
<dbReference type="SUPFAM" id="SSF81660">
    <property type="entry name" value="Metal cation-transporting ATPase, ATP-binding domain N"/>
    <property type="match status" value="1"/>
</dbReference>
<keyword evidence="11" id="KW-0378">Hydrolase</keyword>
<reference evidence="11 12" key="1">
    <citation type="submission" date="2013-10" db="EMBL/GenBank/DDBJ databases">
        <title>Antibiotic resistance diversity of beta-lactamase producers in the General Hospital Vienna.</title>
        <authorList>
            <person name="Barisic I."/>
            <person name="Mitteregger D."/>
            <person name="Hirschl A.M."/>
            <person name="Noehammer C."/>
            <person name="Wiesinger-Mayr H."/>
        </authorList>
    </citation>
    <scope>NUCLEOTIDE SEQUENCE [LARGE SCALE GENOMIC DNA]</scope>
    <source>
        <strain evidence="11 12">ISC7</strain>
    </source>
</reference>
<dbReference type="GO" id="GO:0005886">
    <property type="term" value="C:plasma membrane"/>
    <property type="evidence" value="ECO:0007669"/>
    <property type="project" value="UniProtKB-SubCell"/>
</dbReference>
<evidence type="ECO:0000256" key="9">
    <source>
        <dbReference type="SAM" id="Phobius"/>
    </source>
</evidence>
<dbReference type="SUPFAM" id="SSF81665">
    <property type="entry name" value="Calcium ATPase, transmembrane domain M"/>
    <property type="match status" value="1"/>
</dbReference>
<dbReference type="EC" id="3.6.3.2" evidence="11"/>
<evidence type="ECO:0000313" key="12">
    <source>
        <dbReference type="Proteomes" id="UP000019199"/>
    </source>
</evidence>
<dbReference type="NCBIfam" id="TIGR01494">
    <property type="entry name" value="ATPase_P-type"/>
    <property type="match status" value="1"/>
</dbReference>
<feature type="transmembrane region" description="Helical" evidence="9">
    <location>
        <begin position="414"/>
        <end position="436"/>
    </location>
</feature>
<feature type="transmembrane region" description="Helical" evidence="9">
    <location>
        <begin position="255"/>
        <end position="277"/>
    </location>
</feature>
<comment type="caution">
    <text evidence="11">The sequence shown here is derived from an EMBL/GenBank/DDBJ whole genome shotgun (WGS) entry which is preliminary data.</text>
</comment>
<evidence type="ECO:0000256" key="3">
    <source>
        <dbReference type="ARBA" id="ARBA00022553"/>
    </source>
</evidence>
<keyword evidence="8 9" id="KW-0472">Membrane</keyword>
<keyword evidence="3" id="KW-0597">Phosphoprotein</keyword>
<sequence length="443" mass="49355">MAEHTEHHQLVCKGALQEILNVCSQVRHNGEIVPLDDIMLRKIKRVTDTLNRQGLRVVAVATKYLPAREGDYQRADESDLILEGYIAFLDPPKETTAPALKALKASGITVKILTGDSELVAAKVCHEVGLDAGEVVIGSDIETLSDDELANLAQRTTLFARLTPMHKERIVTLLKREGHVVGFMGDGINDAPALRAADIGISVDGAVDIAREAADIILLEKSLMVLEEGVIEGRRTFANMLKYIKMTASSNFGNVFSVLVASAFLPFLPMLPLHLLIQNLLYDVSQVAIPFDNVDDEQIQKPQRWNPADLGRFMIFFGPISSIFDILTFCLMWWVFHANTPETQTLFQSGWFVVGLLSQTLIVHMIRTRRVPFIQSCASWPLMIMTVIVMIVGIALPFSPLASYLQLQALPLSYFPWLVAILAGYMTLTQLVKGFYSRRYGWQ</sequence>
<dbReference type="GO" id="GO:0005524">
    <property type="term" value="F:ATP binding"/>
    <property type="evidence" value="ECO:0007669"/>
    <property type="project" value="InterPro"/>
</dbReference>
<dbReference type="Pfam" id="PF00702">
    <property type="entry name" value="Hydrolase"/>
    <property type="match status" value="1"/>
</dbReference>
<dbReference type="EMBL" id="CBWN010000180">
    <property type="protein sequence ID" value="CDL29956.1"/>
    <property type="molecule type" value="Genomic_DNA"/>
</dbReference>
<feature type="transmembrane region" description="Helical" evidence="9">
    <location>
        <begin position="348"/>
        <end position="366"/>
    </location>
</feature>
<dbReference type="NCBIfam" id="TIGR01524">
    <property type="entry name" value="ATPase-IIIB_Mg"/>
    <property type="match status" value="1"/>
</dbReference>
<keyword evidence="7 9" id="KW-1133">Transmembrane helix</keyword>
<dbReference type="SUPFAM" id="SSF56784">
    <property type="entry name" value="HAD-like"/>
    <property type="match status" value="1"/>
</dbReference>
<evidence type="ECO:0000256" key="8">
    <source>
        <dbReference type="ARBA" id="ARBA00023136"/>
    </source>
</evidence>
<comment type="subcellular location">
    <subcellularLocation>
        <location evidence="1">Cell membrane</location>
        <topology evidence="1">Multi-pass membrane protein</topology>
    </subcellularLocation>
</comment>
<dbReference type="InterPro" id="IPR006068">
    <property type="entry name" value="ATPase_P-typ_cation-transptr_C"/>
</dbReference>
<dbReference type="Gene3D" id="3.40.50.1000">
    <property type="entry name" value="HAD superfamily/HAD-like"/>
    <property type="match status" value="1"/>
</dbReference>
<feature type="transmembrane region" description="Helical" evidence="9">
    <location>
        <begin position="378"/>
        <end position="402"/>
    </location>
</feature>
<evidence type="ECO:0000256" key="7">
    <source>
        <dbReference type="ARBA" id="ARBA00022989"/>
    </source>
</evidence>
<keyword evidence="5" id="KW-0479">Metal-binding</keyword>
<evidence type="ECO:0000256" key="2">
    <source>
        <dbReference type="ARBA" id="ARBA00022475"/>
    </source>
</evidence>
<dbReference type="InterPro" id="IPR036412">
    <property type="entry name" value="HAD-like_sf"/>
</dbReference>
<evidence type="ECO:0000256" key="6">
    <source>
        <dbReference type="ARBA" id="ARBA00022842"/>
    </source>
</evidence>
<evidence type="ECO:0000313" key="11">
    <source>
        <dbReference type="EMBL" id="CDL29956.1"/>
    </source>
</evidence>
<feature type="domain" description="Cation-transporting P-type ATPase C-terminal" evidence="10">
    <location>
        <begin position="267"/>
        <end position="434"/>
    </location>
</feature>
<dbReference type="Proteomes" id="UP000019199">
    <property type="component" value="Unassembled WGS sequence"/>
</dbReference>
<proteinExistence type="predicted"/>
<keyword evidence="6" id="KW-0460">Magnesium</keyword>
<dbReference type="AlphaFoldDB" id="W1F6H0"/>
<dbReference type="InterPro" id="IPR001757">
    <property type="entry name" value="P_typ_ATPase"/>
</dbReference>
<dbReference type="InterPro" id="IPR006415">
    <property type="entry name" value="P-type_ATPase_IIIB"/>
</dbReference>
<dbReference type="Gene3D" id="3.40.1110.10">
    <property type="entry name" value="Calcium-transporting ATPase, cytoplasmic domain N"/>
    <property type="match status" value="1"/>
</dbReference>
<dbReference type="GO" id="GO:0046872">
    <property type="term" value="F:metal ion binding"/>
    <property type="evidence" value="ECO:0007669"/>
    <property type="project" value="UniProtKB-KW"/>
</dbReference>
<dbReference type="PANTHER" id="PTHR42861">
    <property type="entry name" value="CALCIUM-TRANSPORTING ATPASE"/>
    <property type="match status" value="1"/>
</dbReference>
<dbReference type="InterPro" id="IPR023214">
    <property type="entry name" value="HAD_sf"/>
</dbReference>
<keyword evidence="4 9" id="KW-0812">Transmembrane</keyword>
<organism evidence="11 12">
    <name type="scientific">Escherichia coli ISC7</name>
    <dbReference type="NCBI Taxonomy" id="1432555"/>
    <lineage>
        <taxon>Bacteria</taxon>
        <taxon>Pseudomonadati</taxon>
        <taxon>Pseudomonadota</taxon>
        <taxon>Gammaproteobacteria</taxon>
        <taxon>Enterobacterales</taxon>
        <taxon>Enterobacteriaceae</taxon>
        <taxon>Escherichia</taxon>
    </lineage>
</organism>
<keyword evidence="2" id="KW-1003">Cell membrane</keyword>
<evidence type="ECO:0000256" key="5">
    <source>
        <dbReference type="ARBA" id="ARBA00022723"/>
    </source>
</evidence>
<dbReference type="InterPro" id="IPR023298">
    <property type="entry name" value="ATPase_P-typ_TM_dom_sf"/>
</dbReference>
<name>W1F6H0_ECOLX</name>
<dbReference type="PRINTS" id="PR01836">
    <property type="entry name" value="MGATPASE"/>
</dbReference>
<protein>
    <submittedName>
        <fullName evidence="11">Mg(2+) transport ATPase, P-type</fullName>
        <ecNumber evidence="11">3.6.3.2</ecNumber>
    </submittedName>
</protein>